<comment type="catalytic activity">
    <reaction evidence="1 4">
        <text>(4aS,6R)-4a-hydroxy-L-erythro-5,6,7,8-tetrahydrobiopterin = (6R)-L-erythro-6,7-dihydrobiopterin + H2O</text>
        <dbReference type="Rhea" id="RHEA:11920"/>
        <dbReference type="ChEBI" id="CHEBI:15377"/>
        <dbReference type="ChEBI" id="CHEBI:15642"/>
        <dbReference type="ChEBI" id="CHEBI:43120"/>
        <dbReference type="EC" id="4.2.1.96"/>
    </reaction>
</comment>
<organism evidence="5 6">
    <name type="scientific">Stigmatella aurantiaca (strain DW4/3-1)</name>
    <dbReference type="NCBI Taxonomy" id="378806"/>
    <lineage>
        <taxon>Bacteria</taxon>
        <taxon>Pseudomonadati</taxon>
        <taxon>Myxococcota</taxon>
        <taxon>Myxococcia</taxon>
        <taxon>Myxococcales</taxon>
        <taxon>Cystobacterineae</taxon>
        <taxon>Archangiaceae</taxon>
        <taxon>Stigmatella</taxon>
    </lineage>
</organism>
<dbReference type="EMBL" id="AAMD01000015">
    <property type="protein sequence ID" value="EAU68597.1"/>
    <property type="molecule type" value="Genomic_DNA"/>
</dbReference>
<dbReference type="EC" id="4.2.1.96" evidence="4"/>
<dbReference type="AlphaFoldDB" id="Q09A06"/>
<dbReference type="PANTHER" id="PTHR12599:SF0">
    <property type="entry name" value="PTERIN-4-ALPHA-CARBINOLAMINE DEHYDRATASE"/>
    <property type="match status" value="1"/>
</dbReference>
<comment type="caution">
    <text evidence="5">The sequence shown here is derived from an EMBL/GenBank/DDBJ whole genome shotgun (WGS) entry which is preliminary data.</text>
</comment>
<gene>
    <name evidence="5" type="ORF">STIAU_8770</name>
</gene>
<evidence type="ECO:0000313" key="6">
    <source>
        <dbReference type="Proteomes" id="UP000032702"/>
    </source>
</evidence>
<evidence type="ECO:0000256" key="3">
    <source>
        <dbReference type="ARBA" id="ARBA00023239"/>
    </source>
</evidence>
<evidence type="ECO:0000256" key="4">
    <source>
        <dbReference type="HAMAP-Rule" id="MF_00434"/>
    </source>
</evidence>
<dbReference type="PANTHER" id="PTHR12599">
    <property type="entry name" value="PTERIN-4-ALPHA-CARBINOLAMINE DEHYDRATASE"/>
    <property type="match status" value="1"/>
</dbReference>
<dbReference type="PATRIC" id="fig|378806.16.peg.7938"/>
<comment type="similarity">
    <text evidence="2 4">Belongs to the pterin-4-alpha-carbinolamine dehydratase family.</text>
</comment>
<dbReference type="GO" id="GO:0008124">
    <property type="term" value="F:4-alpha-hydroxytetrahydrobiopterin dehydratase activity"/>
    <property type="evidence" value="ECO:0007669"/>
    <property type="project" value="UniProtKB-UniRule"/>
</dbReference>
<keyword evidence="3 4" id="KW-0456">Lyase</keyword>
<protein>
    <recommendedName>
        <fullName evidence="4">Putative pterin-4-alpha-carbinolamine dehydratase</fullName>
        <shortName evidence="4">PHS</shortName>
        <ecNumber evidence="4">4.2.1.96</ecNumber>
    </recommendedName>
    <alternativeName>
        <fullName evidence="4">4-alpha-hydroxy-tetrahydropterin dehydratase</fullName>
    </alternativeName>
    <alternativeName>
        <fullName evidence="4">Pterin carbinolamine dehydratase</fullName>
        <shortName evidence="4">PCD</shortName>
    </alternativeName>
</protein>
<dbReference type="GO" id="GO:0006729">
    <property type="term" value="P:tetrahydrobiopterin biosynthetic process"/>
    <property type="evidence" value="ECO:0007669"/>
    <property type="project" value="InterPro"/>
</dbReference>
<dbReference type="HAMAP" id="MF_00434">
    <property type="entry name" value="Pterin_4_alpha"/>
    <property type="match status" value="1"/>
</dbReference>
<evidence type="ECO:0000313" key="5">
    <source>
        <dbReference type="EMBL" id="EAU68597.1"/>
    </source>
</evidence>
<dbReference type="InterPro" id="IPR036428">
    <property type="entry name" value="PCD_sf"/>
</dbReference>
<dbReference type="Pfam" id="PF01329">
    <property type="entry name" value="Pterin_4a"/>
    <property type="match status" value="1"/>
</dbReference>
<dbReference type="Proteomes" id="UP000032702">
    <property type="component" value="Unassembled WGS sequence"/>
</dbReference>
<name>Q09A06_STIAD</name>
<dbReference type="Gene3D" id="3.30.1360.20">
    <property type="entry name" value="Transcriptional coactivator/pterin dehydratase"/>
    <property type="match status" value="1"/>
</dbReference>
<dbReference type="CDD" id="cd00488">
    <property type="entry name" value="PCD_DCoH"/>
    <property type="match status" value="1"/>
</dbReference>
<dbReference type="InterPro" id="IPR001533">
    <property type="entry name" value="Pterin_deHydtase"/>
</dbReference>
<dbReference type="SUPFAM" id="SSF55248">
    <property type="entry name" value="PCD-like"/>
    <property type="match status" value="1"/>
</dbReference>
<reference evidence="5 6" key="1">
    <citation type="submission" date="2006-04" db="EMBL/GenBank/DDBJ databases">
        <authorList>
            <person name="Nierman W.C."/>
        </authorList>
    </citation>
    <scope>NUCLEOTIDE SEQUENCE [LARGE SCALE GENOMIC DNA]</scope>
    <source>
        <strain evidence="5 6">DW4/3-1</strain>
    </source>
</reference>
<accession>Q09A06</accession>
<sequence>MGPLADHHPGRHPYGAARPVAATCLVIPRSSQPMTYDRTLLTPEALQTFLTGHPGWKHEGGMIRRTYEFPAFLTGIAFVERVAQVAERADHHPDIDIRWRKVTLALVTHDAGGLTSRDTGLAAEADRLFTEAIGQ</sequence>
<dbReference type="NCBIfam" id="NF002017">
    <property type="entry name" value="PRK00823.1-2"/>
    <property type="match status" value="1"/>
</dbReference>
<evidence type="ECO:0000256" key="1">
    <source>
        <dbReference type="ARBA" id="ARBA00001554"/>
    </source>
</evidence>
<evidence type="ECO:0000256" key="2">
    <source>
        <dbReference type="ARBA" id="ARBA00006472"/>
    </source>
</evidence>
<proteinExistence type="inferred from homology"/>